<dbReference type="Gene3D" id="2.60.40.10">
    <property type="entry name" value="Immunoglobulins"/>
    <property type="match status" value="2"/>
</dbReference>
<dbReference type="EMBL" id="DTLI01000102">
    <property type="protein sequence ID" value="HHS52023.1"/>
    <property type="molecule type" value="Genomic_DNA"/>
</dbReference>
<proteinExistence type="predicted"/>
<evidence type="ECO:0000256" key="2">
    <source>
        <dbReference type="ARBA" id="ARBA00022737"/>
    </source>
</evidence>
<dbReference type="PANTHER" id="PTHR24412">
    <property type="entry name" value="KELCH PROTEIN"/>
    <property type="match status" value="1"/>
</dbReference>
<dbReference type="InterPro" id="IPR013783">
    <property type="entry name" value="Ig-like_fold"/>
</dbReference>
<name>A0A7C6EFU0_UNCW3</name>
<evidence type="ECO:0000259" key="3">
    <source>
        <dbReference type="Pfam" id="PF18962"/>
    </source>
</evidence>
<keyword evidence="1" id="KW-0880">Kelch repeat</keyword>
<accession>A0A7C6EFU0</accession>
<reference evidence="4" key="1">
    <citation type="journal article" date="2020" name="mSystems">
        <title>Genome- and Community-Level Interaction Insights into Carbon Utilization and Element Cycling Functions of Hydrothermarchaeota in Hydrothermal Sediment.</title>
        <authorList>
            <person name="Zhou Z."/>
            <person name="Liu Y."/>
            <person name="Xu W."/>
            <person name="Pan J."/>
            <person name="Luo Z.H."/>
            <person name="Li M."/>
        </authorList>
    </citation>
    <scope>NUCLEOTIDE SEQUENCE [LARGE SCALE GENOMIC DNA]</scope>
    <source>
        <strain evidence="4">SpSt-876</strain>
    </source>
</reference>
<dbReference type="Pfam" id="PF18962">
    <property type="entry name" value="Por_Secre_tail"/>
    <property type="match status" value="1"/>
</dbReference>
<dbReference type="SUPFAM" id="SSF117281">
    <property type="entry name" value="Kelch motif"/>
    <property type="match status" value="1"/>
</dbReference>
<comment type="caution">
    <text evidence="4">The sequence shown here is derived from an EMBL/GenBank/DDBJ whole genome shotgun (WGS) entry which is preliminary data.</text>
</comment>
<dbReference type="NCBIfam" id="NF045524">
    <property type="entry name" value="MXAN_6640_HExxH"/>
    <property type="match status" value="1"/>
</dbReference>
<evidence type="ECO:0000256" key="1">
    <source>
        <dbReference type="ARBA" id="ARBA00022441"/>
    </source>
</evidence>
<dbReference type="PANTHER" id="PTHR24412:SF489">
    <property type="entry name" value="RING FINGER DOMAIN AND KELCH REPEAT-CONTAINING PROTEIN DDB_G0271372"/>
    <property type="match status" value="1"/>
</dbReference>
<organism evidence="4">
    <name type="scientific">candidate division WOR-3 bacterium</name>
    <dbReference type="NCBI Taxonomy" id="2052148"/>
    <lineage>
        <taxon>Bacteria</taxon>
        <taxon>Bacteria division WOR-3</taxon>
    </lineage>
</organism>
<protein>
    <submittedName>
        <fullName evidence="4">T9SS type A sorting domain-containing protein</fullName>
    </submittedName>
</protein>
<feature type="domain" description="Secretion system C-terminal sorting" evidence="3">
    <location>
        <begin position="1285"/>
        <end position="1358"/>
    </location>
</feature>
<sequence length="1361" mass="148257">MQVNKIMPVIFLQLVLVAGVLAKPDKKCGTQEALTLFRQGVKLPRPASGPKYVYSTHFIVHFDTTGSNATTRAYAESTSKYAEYSWAKQCDTLSWAQPPPDGAGPDNRYDIYIRNLPGYLGVTSAEYSYPNPYPNGATSYIEVDNDISPWGLLQVTVAHEFNHACQFRYSYLEGAWFMENCATWMEDVCYDNVNDYVNYLSYSTPDPLDSPHLSIMETNNLYEYAGCLWPMLLHEGYNIACPRQAWERMGNISGENTLSGIDYALSTYYGSNLANALKKYGVWRYFTGTRADPTYHFSESNLWPTSILLATHSSYPASGNQGSYPPSGPGGTDFIRFNPGSGALNITFDGQDGYSWGAYAIGYRVPAQSLEQEITLNANGYGTTTMSWSGNSHIALIPVVTHWSGQANNLSFTYSANQQSLIDVGVTAILAPTGTIDSGTVITPQARVKNFGTNPASFPVTFRIGSFYTNTQNVSNLNPGESTLVNFANWTALQRGTHTTRCTTALTGDQNSKNNALSGSFSVRVIDIACLAIVAPTGTIDSGTVVTPIAQLRNNGTQSATCSLTFRIGSFYTNTRAKTISAGITDTAGFLSWQANQIGTHTTRCTIALVGDMVSANNMTTDSVTVQVGIIPDVGVTQIIAPTGTVDSGITITPQAVVKNFGNTPQSFPVIFRIGQFYTNTQGVNNLNPGESTLVSFADWIPTLRGNHTTRCTTALTGDRNPVNDLLTGQVSVRVQDVGITRIIAPLGPIDSGAIVSPQGVVKNFGTTTVSCPAIFRIGSFYADTQPVTNLVSNDSLVLTFDPCTLSLVGTHTTICTTAFVEDLNPNNDAVEGSIIVFTTDVGVVQILSPTGTVGAGTTIIPRSIIGNFGIHPATFPVYFRIIASDTVYYDDTIITIEPHQDTAIEFAQWYSLPGSYHALVKTSLDGDQIQENDIMINNFLVSEIGWQRIADVPSVPSGKLPKNGSCITGLGDKVYLLKANNTSDFYCYQPNFWTQLTPIPLGSKESGNGKNPKRGAAITGYNDKLYVLRGNNTPGFWEYSNNGWRPLENIPTNAKNPKGGSGLTYVNKADTACIFAMKGSKTNEFYLYYIEGNRWQQVASPPTGASGKIGYKDGSCLAYDGDSFVYVLKGNYGDFFRYNVLRNTWTELRRLDPAVFLNRENRKKKVKDGAGLVYLNGSIYLMKGGNTAEFWQYSVTGNTWLQMNPANIWDIPTPSGKKVKSGGSLCVLNNTFYALKGNNTLEFYQHLAPVTDFVVALPNSINRNLSQGASAVGGFPQFTFSVKPNPTKDILNLSYNLPNSEICLFELYDISGTLIKSYPSKTLSAKNSIQLDIRNLPAGVYILNLKIGGSKITKKLILER</sequence>
<gene>
    <name evidence="4" type="ORF">ENW73_04035</name>
</gene>
<dbReference type="InterPro" id="IPR026444">
    <property type="entry name" value="Secre_tail"/>
</dbReference>
<evidence type="ECO:0000313" key="4">
    <source>
        <dbReference type="EMBL" id="HHS52023.1"/>
    </source>
</evidence>
<keyword evidence="2" id="KW-0677">Repeat</keyword>
<dbReference type="InterPro" id="IPR015915">
    <property type="entry name" value="Kelch-typ_b-propeller"/>
</dbReference>
<dbReference type="NCBIfam" id="TIGR04183">
    <property type="entry name" value="Por_Secre_tail"/>
    <property type="match status" value="1"/>
</dbReference>